<keyword evidence="1" id="KW-0732">Signal</keyword>
<dbReference type="AlphaFoldDB" id="A0A2H4SJP4"/>
<proteinExistence type="predicted"/>
<name>A0A2H4SJP4_CORMI</name>
<dbReference type="Proteomes" id="UP000323067">
    <property type="component" value="Chromosome vii"/>
</dbReference>
<accession>A0A2H4SJP4</accession>
<protein>
    <submittedName>
        <fullName evidence="2">Uncharacterized protein</fullName>
    </submittedName>
</protein>
<reference evidence="2 3" key="1">
    <citation type="journal article" date="2017" name="BMC Genomics">
        <title>Chromosome level assembly and secondary metabolite potential of the parasitic fungus Cordyceps militaris.</title>
        <authorList>
            <person name="Kramer G.J."/>
            <person name="Nodwell J.R."/>
        </authorList>
    </citation>
    <scope>NUCLEOTIDE SEQUENCE [LARGE SCALE GENOMIC DNA]</scope>
    <source>
        <strain evidence="2 3">ATCC 34164</strain>
    </source>
</reference>
<sequence length="97" mass="10231">MVNSSVLSLAAVAAIASFAAADNCNTGLRYCGAGLLSKGNYLPQILDELNRVSSPIDKAHIYNTIFYCAGGSNGDIRYVTFCDRGCRDGGSGHDDFC</sequence>
<feature type="chain" id="PRO_5014173050" evidence="1">
    <location>
        <begin position="22"/>
        <end position="97"/>
    </location>
</feature>
<evidence type="ECO:0000313" key="2">
    <source>
        <dbReference type="EMBL" id="ATY63324.1"/>
    </source>
</evidence>
<evidence type="ECO:0000313" key="3">
    <source>
        <dbReference type="Proteomes" id="UP000323067"/>
    </source>
</evidence>
<dbReference type="EMBL" id="CP023324">
    <property type="protein sequence ID" value="ATY63324.1"/>
    <property type="molecule type" value="Genomic_DNA"/>
</dbReference>
<dbReference type="VEuPathDB" id="FungiDB:A9K55_008961"/>
<gene>
    <name evidence="2" type="ORF">A9K55_008961</name>
</gene>
<dbReference type="VEuPathDB" id="FungiDB:CCM_08711"/>
<evidence type="ECO:0000256" key="1">
    <source>
        <dbReference type="SAM" id="SignalP"/>
    </source>
</evidence>
<organism evidence="2 3">
    <name type="scientific">Cordyceps militaris</name>
    <name type="common">Caterpillar fungus</name>
    <name type="synonym">Clavaria militaris</name>
    <dbReference type="NCBI Taxonomy" id="73501"/>
    <lineage>
        <taxon>Eukaryota</taxon>
        <taxon>Fungi</taxon>
        <taxon>Dikarya</taxon>
        <taxon>Ascomycota</taxon>
        <taxon>Pezizomycotina</taxon>
        <taxon>Sordariomycetes</taxon>
        <taxon>Hypocreomycetidae</taxon>
        <taxon>Hypocreales</taxon>
        <taxon>Cordycipitaceae</taxon>
        <taxon>Cordyceps</taxon>
    </lineage>
</organism>
<feature type="signal peptide" evidence="1">
    <location>
        <begin position="1"/>
        <end position="21"/>
    </location>
</feature>
<dbReference type="OrthoDB" id="4186099at2759"/>